<protein>
    <recommendedName>
        <fullName evidence="2">DUF1648 domain-containing protein</fullName>
    </recommendedName>
</protein>
<gene>
    <name evidence="3" type="ORF">CUS_6087</name>
</gene>
<feature type="transmembrane region" description="Helical" evidence="1">
    <location>
        <begin position="68"/>
        <end position="89"/>
    </location>
</feature>
<sequence length="212" mass="23242">MLITAAAINFLPDKVPTHYGITGKADSWGSRYELFIFPVLILLVVGIFELFAHFYGKKTHSGKENAAVFRKTVPIIAGIMCVMQIVFIVKACADGHAGIGNLEIDMNRATAFLMGIMLIAVSNYMPKTRRNSSIGFRCGWTLYNDTTWQKSNRFAAAAMTVAGICTIVSTSFAGGMGAIMLLLGYLTAALTISMVYAKRIYDEEKEKENKAD</sequence>
<keyword evidence="1" id="KW-1133">Transmembrane helix</keyword>
<feature type="transmembrane region" description="Helical" evidence="1">
    <location>
        <begin position="154"/>
        <end position="172"/>
    </location>
</feature>
<dbReference type="Pfam" id="PF07853">
    <property type="entry name" value="DUF1648"/>
    <property type="match status" value="1"/>
</dbReference>
<accession>E9SD71</accession>
<dbReference type="EMBL" id="ADKM02000086">
    <property type="protein sequence ID" value="EGC02847.1"/>
    <property type="molecule type" value="Genomic_DNA"/>
</dbReference>
<dbReference type="GO" id="GO:0009636">
    <property type="term" value="P:response to toxic substance"/>
    <property type="evidence" value="ECO:0007669"/>
    <property type="project" value="TreeGrafter"/>
</dbReference>
<proteinExistence type="predicted"/>
<dbReference type="STRING" id="246199.CUS_6087"/>
<evidence type="ECO:0000313" key="4">
    <source>
        <dbReference type="Proteomes" id="UP000004259"/>
    </source>
</evidence>
<comment type="caution">
    <text evidence="3">The sequence shown here is derived from an EMBL/GenBank/DDBJ whole genome shotgun (WGS) entry which is preliminary data.</text>
</comment>
<name>E9SD71_RUMAL</name>
<keyword evidence="1" id="KW-0812">Transmembrane</keyword>
<evidence type="ECO:0000256" key="1">
    <source>
        <dbReference type="SAM" id="Phobius"/>
    </source>
</evidence>
<dbReference type="PIRSF" id="PIRSF038959">
    <property type="entry name" value="SdpI"/>
    <property type="match status" value="1"/>
</dbReference>
<dbReference type="PANTHER" id="PTHR37810:SF5">
    <property type="entry name" value="IMMUNITY PROTEIN SDPI"/>
    <property type="match status" value="1"/>
</dbReference>
<evidence type="ECO:0000259" key="2">
    <source>
        <dbReference type="Pfam" id="PF07853"/>
    </source>
</evidence>
<dbReference type="eggNOG" id="COG5658">
    <property type="taxonomic scope" value="Bacteria"/>
</dbReference>
<dbReference type="InterPro" id="IPR012867">
    <property type="entry name" value="DUF1648"/>
</dbReference>
<dbReference type="PANTHER" id="PTHR37810">
    <property type="entry name" value="IMMUNITY PROTEIN SDPI"/>
    <property type="match status" value="1"/>
</dbReference>
<dbReference type="InterPro" id="IPR025962">
    <property type="entry name" value="SdpI/YhfL"/>
</dbReference>
<feature type="transmembrane region" description="Helical" evidence="1">
    <location>
        <begin position="109"/>
        <end position="126"/>
    </location>
</feature>
<dbReference type="InterPro" id="IPR026272">
    <property type="entry name" value="SdpI"/>
</dbReference>
<feature type="transmembrane region" description="Helical" evidence="1">
    <location>
        <begin position="178"/>
        <end position="197"/>
    </location>
</feature>
<keyword evidence="4" id="KW-1185">Reference proteome</keyword>
<dbReference type="AlphaFoldDB" id="E9SD71"/>
<dbReference type="Proteomes" id="UP000004259">
    <property type="component" value="Unassembled WGS sequence"/>
</dbReference>
<organism evidence="3 4">
    <name type="scientific">Ruminococcus albus 8</name>
    <dbReference type="NCBI Taxonomy" id="246199"/>
    <lineage>
        <taxon>Bacteria</taxon>
        <taxon>Bacillati</taxon>
        <taxon>Bacillota</taxon>
        <taxon>Clostridia</taxon>
        <taxon>Eubacteriales</taxon>
        <taxon>Oscillospiraceae</taxon>
        <taxon>Ruminococcus</taxon>
    </lineage>
</organism>
<feature type="domain" description="DUF1648" evidence="2">
    <location>
        <begin position="2"/>
        <end position="42"/>
    </location>
</feature>
<feature type="transmembrane region" description="Helical" evidence="1">
    <location>
        <begin position="34"/>
        <end position="56"/>
    </location>
</feature>
<keyword evidence="1" id="KW-0472">Membrane</keyword>
<evidence type="ECO:0000313" key="3">
    <source>
        <dbReference type="EMBL" id="EGC02847.1"/>
    </source>
</evidence>
<dbReference type="Pfam" id="PF13630">
    <property type="entry name" value="SdpI"/>
    <property type="match status" value="1"/>
</dbReference>
<reference evidence="3 4" key="1">
    <citation type="submission" date="2011-02" db="EMBL/GenBank/DDBJ databases">
        <authorList>
            <person name="Nelson K.E."/>
            <person name="Sutton G."/>
            <person name="Torralba M."/>
            <person name="Durkin S."/>
            <person name="Harkins D."/>
            <person name="Montgomery R."/>
            <person name="Ziemer C."/>
            <person name="Klaassens E."/>
            <person name="Ocuiv P."/>
            <person name="Morrison M."/>
        </authorList>
    </citation>
    <scope>NUCLEOTIDE SEQUENCE [LARGE SCALE GENOMIC DNA]</scope>
    <source>
        <strain evidence="3 4">8</strain>
    </source>
</reference>